<dbReference type="GO" id="GO:0004252">
    <property type="term" value="F:serine-type endopeptidase activity"/>
    <property type="evidence" value="ECO:0007669"/>
    <property type="project" value="InterPro"/>
</dbReference>
<dbReference type="Proteomes" id="UP000298663">
    <property type="component" value="Unassembled WGS sequence"/>
</dbReference>
<name>A0A4V6A694_STECR</name>
<dbReference type="InterPro" id="IPR009003">
    <property type="entry name" value="Peptidase_S1_PA"/>
</dbReference>
<dbReference type="PROSITE" id="PS50240">
    <property type="entry name" value="TRYPSIN_DOM"/>
    <property type="match status" value="1"/>
</dbReference>
<evidence type="ECO:0000256" key="3">
    <source>
        <dbReference type="SAM" id="SignalP"/>
    </source>
</evidence>
<dbReference type="STRING" id="34508.A0A4V6A694"/>
<feature type="chain" id="PRO_5020681716" description="Peptidase S1 domain-containing protein" evidence="3">
    <location>
        <begin position="19"/>
        <end position="297"/>
    </location>
</feature>
<keyword evidence="6" id="KW-1185">Reference proteome</keyword>
<protein>
    <recommendedName>
        <fullName evidence="4">Peptidase S1 domain-containing protein</fullName>
    </recommendedName>
</protein>
<keyword evidence="1" id="KW-1015">Disulfide bond</keyword>
<dbReference type="GO" id="GO:0006508">
    <property type="term" value="P:proteolysis"/>
    <property type="evidence" value="ECO:0007669"/>
    <property type="project" value="InterPro"/>
</dbReference>
<dbReference type="OrthoDB" id="5861110at2759"/>
<dbReference type="EMBL" id="AZBU02000002">
    <property type="protein sequence ID" value="TKR93925.1"/>
    <property type="molecule type" value="Genomic_DNA"/>
</dbReference>
<feature type="domain" description="Peptidase S1" evidence="4">
    <location>
        <begin position="19"/>
        <end position="270"/>
    </location>
</feature>
<dbReference type="SUPFAM" id="SSF50494">
    <property type="entry name" value="Trypsin-like serine proteases"/>
    <property type="match status" value="1"/>
</dbReference>
<organism evidence="5 6">
    <name type="scientific">Steinernema carpocapsae</name>
    <name type="common">Entomopathogenic nematode</name>
    <dbReference type="NCBI Taxonomy" id="34508"/>
    <lineage>
        <taxon>Eukaryota</taxon>
        <taxon>Metazoa</taxon>
        <taxon>Ecdysozoa</taxon>
        <taxon>Nematoda</taxon>
        <taxon>Chromadorea</taxon>
        <taxon>Rhabditida</taxon>
        <taxon>Tylenchina</taxon>
        <taxon>Panagrolaimomorpha</taxon>
        <taxon>Strongyloidoidea</taxon>
        <taxon>Steinernematidae</taxon>
        <taxon>Steinernema</taxon>
    </lineage>
</organism>
<keyword evidence="3" id="KW-0732">Signal</keyword>
<dbReference type="PROSITE" id="PS00134">
    <property type="entry name" value="TRYPSIN_HIS"/>
    <property type="match status" value="1"/>
</dbReference>
<feature type="signal peptide" evidence="3">
    <location>
        <begin position="1"/>
        <end position="18"/>
    </location>
</feature>
<dbReference type="AlphaFoldDB" id="A0A4V6A694"/>
<dbReference type="InterPro" id="IPR043504">
    <property type="entry name" value="Peptidase_S1_PA_chymotrypsin"/>
</dbReference>
<dbReference type="InterPro" id="IPR018114">
    <property type="entry name" value="TRYPSIN_HIS"/>
</dbReference>
<dbReference type="InterPro" id="IPR001254">
    <property type="entry name" value="Trypsin_dom"/>
</dbReference>
<dbReference type="PANTHER" id="PTHR24256">
    <property type="entry name" value="TRYPTASE-RELATED"/>
    <property type="match status" value="1"/>
</dbReference>
<evidence type="ECO:0000313" key="6">
    <source>
        <dbReference type="Proteomes" id="UP000298663"/>
    </source>
</evidence>
<comment type="caution">
    <text evidence="5">The sequence shown here is derived from an EMBL/GenBank/DDBJ whole genome shotgun (WGS) entry which is preliminary data.</text>
</comment>
<gene>
    <name evidence="5" type="ORF">L596_008291</name>
</gene>
<evidence type="ECO:0000256" key="2">
    <source>
        <dbReference type="ARBA" id="ARBA00024195"/>
    </source>
</evidence>
<evidence type="ECO:0000256" key="1">
    <source>
        <dbReference type="ARBA" id="ARBA00023157"/>
    </source>
</evidence>
<sequence length="297" mass="33932">MWSRLLLLSLAWVPLTNAITHGHVVSRLSSPSTLLIHISRYFYTSTGRRRRRSDYCTGTLITKQVVITAGHCLSGKFGSNVSVKFIEKQRTLLFRSVRSYYVIRSEKRNASSDVALLLLSNPIEVCNAAKRSPQSHFEILRLPMSTGVWNRVEDAHCTLFGYGRSEERQRKLDLNLRRMKVRLHKVKKPYLKMKLGRRQKICEGDSGSPVVCVHQGIRYLIGISTSVQSTESSDKPQLCGMRTKRDDSQYAIITSAKFYDVREGISEIFKFLKAHNQIDSFVADYNKCFYGNDLANI</sequence>
<dbReference type="SMART" id="SM00020">
    <property type="entry name" value="Tryp_SPc"/>
    <property type="match status" value="1"/>
</dbReference>
<dbReference type="InterPro" id="IPR051487">
    <property type="entry name" value="Ser/Thr_Proteases_Immune/Dev"/>
</dbReference>
<dbReference type="Pfam" id="PF00089">
    <property type="entry name" value="Trypsin"/>
    <property type="match status" value="1"/>
</dbReference>
<reference evidence="5 6" key="2">
    <citation type="journal article" date="2019" name="G3 (Bethesda)">
        <title>Hybrid Assembly of the Genome of the Entomopathogenic Nematode Steinernema carpocapsae Identifies the X-Chromosome.</title>
        <authorList>
            <person name="Serra L."/>
            <person name="Macchietto M."/>
            <person name="Macias-Munoz A."/>
            <person name="McGill C.J."/>
            <person name="Rodriguez I.M."/>
            <person name="Rodriguez B."/>
            <person name="Murad R."/>
            <person name="Mortazavi A."/>
        </authorList>
    </citation>
    <scope>NUCLEOTIDE SEQUENCE [LARGE SCALE GENOMIC DNA]</scope>
    <source>
        <strain evidence="5 6">ALL</strain>
    </source>
</reference>
<dbReference type="Gene3D" id="2.40.10.10">
    <property type="entry name" value="Trypsin-like serine proteases"/>
    <property type="match status" value="1"/>
</dbReference>
<accession>A0A4V6A694</accession>
<reference evidence="5 6" key="1">
    <citation type="journal article" date="2015" name="Genome Biol.">
        <title>Comparative genomics of Steinernema reveals deeply conserved gene regulatory networks.</title>
        <authorList>
            <person name="Dillman A.R."/>
            <person name="Macchietto M."/>
            <person name="Porter C.F."/>
            <person name="Rogers A."/>
            <person name="Williams B."/>
            <person name="Antoshechkin I."/>
            <person name="Lee M.M."/>
            <person name="Goodwin Z."/>
            <person name="Lu X."/>
            <person name="Lewis E.E."/>
            <person name="Goodrich-Blair H."/>
            <person name="Stock S.P."/>
            <person name="Adams B.J."/>
            <person name="Sternberg P.W."/>
            <person name="Mortazavi A."/>
        </authorList>
    </citation>
    <scope>NUCLEOTIDE SEQUENCE [LARGE SCALE GENOMIC DNA]</scope>
    <source>
        <strain evidence="5 6">ALL</strain>
    </source>
</reference>
<evidence type="ECO:0000259" key="4">
    <source>
        <dbReference type="PROSITE" id="PS50240"/>
    </source>
</evidence>
<evidence type="ECO:0000313" key="5">
    <source>
        <dbReference type="EMBL" id="TKR93925.1"/>
    </source>
</evidence>
<dbReference type="PRINTS" id="PR00722">
    <property type="entry name" value="CHYMOTRYPSIN"/>
</dbReference>
<proteinExistence type="inferred from homology"/>
<comment type="similarity">
    <text evidence="2">Belongs to the peptidase S1 family. CLIP subfamily.</text>
</comment>
<dbReference type="InterPro" id="IPR001314">
    <property type="entry name" value="Peptidase_S1A"/>
</dbReference>